<organism evidence="6 7">
    <name type="scientific">Actibacterium mucosum KCTC 23349</name>
    <dbReference type="NCBI Taxonomy" id="1454373"/>
    <lineage>
        <taxon>Bacteria</taxon>
        <taxon>Pseudomonadati</taxon>
        <taxon>Pseudomonadota</taxon>
        <taxon>Alphaproteobacteria</taxon>
        <taxon>Rhodobacterales</taxon>
        <taxon>Roseobacteraceae</taxon>
        <taxon>Actibacterium</taxon>
    </lineage>
</organism>
<name>A0A037ZKK5_9RHOB</name>
<dbReference type="GO" id="GO:0003700">
    <property type="term" value="F:DNA-binding transcription factor activity"/>
    <property type="evidence" value="ECO:0007669"/>
    <property type="project" value="TreeGrafter"/>
</dbReference>
<dbReference type="InterPro" id="IPR001647">
    <property type="entry name" value="HTH_TetR"/>
</dbReference>
<proteinExistence type="predicted"/>
<dbReference type="InterPro" id="IPR009057">
    <property type="entry name" value="Homeodomain-like_sf"/>
</dbReference>
<dbReference type="PANTHER" id="PTHR30055">
    <property type="entry name" value="HTH-TYPE TRANSCRIPTIONAL REGULATOR RUTR"/>
    <property type="match status" value="1"/>
</dbReference>
<dbReference type="GO" id="GO:0000976">
    <property type="term" value="F:transcription cis-regulatory region binding"/>
    <property type="evidence" value="ECO:0007669"/>
    <property type="project" value="TreeGrafter"/>
</dbReference>
<dbReference type="EMBL" id="JFKE01000003">
    <property type="protein sequence ID" value="KAJ56174.1"/>
    <property type="molecule type" value="Genomic_DNA"/>
</dbReference>
<dbReference type="Pfam" id="PF00440">
    <property type="entry name" value="TetR_N"/>
    <property type="match status" value="1"/>
</dbReference>
<reference evidence="6 7" key="1">
    <citation type="submission" date="2014-03" db="EMBL/GenBank/DDBJ databases">
        <title>Draft Genome Sequence of Actibacterium mucosum KCTC 23349, a Marine Alphaproteobacterium with Complex Ionic Requirements Isolated from Mediterranean Seawater at Malvarrosa Beach, Valencia, Spain.</title>
        <authorList>
            <person name="Arahal D.R."/>
            <person name="Shao Z."/>
            <person name="Lai Q."/>
            <person name="Pujalte M.J."/>
        </authorList>
    </citation>
    <scope>NUCLEOTIDE SEQUENCE [LARGE SCALE GENOMIC DNA]</scope>
    <source>
        <strain evidence="6 7">KCTC 23349</strain>
    </source>
</reference>
<dbReference type="Proteomes" id="UP000026249">
    <property type="component" value="Unassembled WGS sequence"/>
</dbReference>
<evidence type="ECO:0000256" key="3">
    <source>
        <dbReference type="ARBA" id="ARBA00023163"/>
    </source>
</evidence>
<dbReference type="PANTHER" id="PTHR30055:SF234">
    <property type="entry name" value="HTH-TYPE TRANSCRIPTIONAL REGULATOR BETI"/>
    <property type="match status" value="1"/>
</dbReference>
<dbReference type="Gene3D" id="1.10.10.60">
    <property type="entry name" value="Homeodomain-like"/>
    <property type="match status" value="1"/>
</dbReference>
<evidence type="ECO:0000256" key="1">
    <source>
        <dbReference type="ARBA" id="ARBA00023015"/>
    </source>
</evidence>
<evidence type="ECO:0000256" key="4">
    <source>
        <dbReference type="PROSITE-ProRule" id="PRU00335"/>
    </source>
</evidence>
<accession>A0A037ZKK5</accession>
<feature type="DNA-binding region" description="H-T-H motif" evidence="4">
    <location>
        <begin position="30"/>
        <end position="49"/>
    </location>
</feature>
<evidence type="ECO:0000256" key="2">
    <source>
        <dbReference type="ARBA" id="ARBA00023125"/>
    </source>
</evidence>
<dbReference type="Gene3D" id="1.10.357.10">
    <property type="entry name" value="Tetracycline Repressor, domain 2"/>
    <property type="match status" value="1"/>
</dbReference>
<dbReference type="STRING" id="1454373.ACMU_10505"/>
<dbReference type="SUPFAM" id="SSF46689">
    <property type="entry name" value="Homeodomain-like"/>
    <property type="match status" value="1"/>
</dbReference>
<dbReference type="RefSeq" id="WP_035258426.1">
    <property type="nucleotide sequence ID" value="NZ_JFKE01000003.1"/>
</dbReference>
<dbReference type="AlphaFoldDB" id="A0A037ZKK5"/>
<evidence type="ECO:0000259" key="5">
    <source>
        <dbReference type="PROSITE" id="PS50977"/>
    </source>
</evidence>
<keyword evidence="3" id="KW-0804">Transcription</keyword>
<dbReference type="PROSITE" id="PS50977">
    <property type="entry name" value="HTH_TETR_2"/>
    <property type="match status" value="1"/>
</dbReference>
<comment type="caution">
    <text evidence="6">The sequence shown here is derived from an EMBL/GenBank/DDBJ whole genome shotgun (WGS) entry which is preliminary data.</text>
</comment>
<keyword evidence="2 4" id="KW-0238">DNA-binding</keyword>
<dbReference type="InterPro" id="IPR050109">
    <property type="entry name" value="HTH-type_TetR-like_transc_reg"/>
</dbReference>
<keyword evidence="1" id="KW-0805">Transcription regulation</keyword>
<evidence type="ECO:0000313" key="6">
    <source>
        <dbReference type="EMBL" id="KAJ56174.1"/>
    </source>
</evidence>
<evidence type="ECO:0000313" key="7">
    <source>
        <dbReference type="Proteomes" id="UP000026249"/>
    </source>
</evidence>
<feature type="domain" description="HTH tetR-type" evidence="5">
    <location>
        <begin position="7"/>
        <end position="67"/>
    </location>
</feature>
<keyword evidence="7" id="KW-1185">Reference proteome</keyword>
<sequence length="196" mass="21304">MRDDQKDARMQQIEGVAYDLLAQVGYGGASMLKVARAAKASNETMYRWYGDKRGLFAAMVRRNASDLRDQLDAGRVAQTAPEDSLRQAAPALLQMVLGDKAILLNRAAACDASGELGQVIAAEGRDQIAPRISALIARLPDARADQVRAQTDLFLSLLIGDRQIRRVIGTLPAPGTEETRAEADLAVTRFLLLLRS</sequence>
<gene>
    <name evidence="6" type="ORF">ACMU_10505</name>
</gene>
<dbReference type="OrthoDB" id="7914379at2"/>
<protein>
    <recommendedName>
        <fullName evidence="5">HTH tetR-type domain-containing protein</fullName>
    </recommendedName>
</protein>